<feature type="region of interest" description="Disordered" evidence="1">
    <location>
        <begin position="378"/>
        <end position="405"/>
    </location>
</feature>
<dbReference type="Gene3D" id="3.30.710.10">
    <property type="entry name" value="Potassium Channel Kv1.1, Chain A"/>
    <property type="match status" value="1"/>
</dbReference>
<dbReference type="AlphaFoldDB" id="A0A6G0W860"/>
<proteinExistence type="predicted"/>
<name>A0A6G0W860_9STRA</name>
<feature type="compositionally biased region" description="Pro residues" evidence="1">
    <location>
        <begin position="1"/>
        <end position="17"/>
    </location>
</feature>
<dbReference type="SUPFAM" id="SSF54695">
    <property type="entry name" value="POZ domain"/>
    <property type="match status" value="1"/>
</dbReference>
<gene>
    <name evidence="3" type="ORF">Ae201684_018540</name>
</gene>
<sequence>MDCKPSRPPRPRPPPPRLMDASPVPSNAETEEMEDISHAGVVTFDVGGTIFKCKARLLEKYPHKRLHRLVLCGCERTNNAIFVDRNPAYFAVILDWYRMEKVLFPDGLSLADVSRALPTNEASPPLSISQTPSKLVCFAKSYVHAVVPSQAPLVFILRGHEQLVVEGISGQGRLLVRVADFEGTTTVPQAVLYDSHSYFFLGGGHTKLHGTPFPGNFIYTFWAEPLEHMTTPSSSSILQVEFQVRSIFHATEQIDLPLPDQPGFLSHSNGGGILTSISFGSTPTQVKKPIDIKALEPAAPSPPRTEAPSVIQAPIPIQASIQPAVKERALSLPEKTKERAMILDETQQFQAKAKEHAAWLQHYQREINQQAAIPTLTDSAMTPTASPRKLAVQSSQHRTYAKPRK</sequence>
<protein>
    <recommendedName>
        <fullName evidence="2">Potassium channel tetramerisation-type BTB domain-containing protein</fullName>
    </recommendedName>
</protein>
<accession>A0A6G0W860</accession>
<evidence type="ECO:0000256" key="1">
    <source>
        <dbReference type="SAM" id="MobiDB-lite"/>
    </source>
</evidence>
<evidence type="ECO:0000259" key="2">
    <source>
        <dbReference type="Pfam" id="PF02214"/>
    </source>
</evidence>
<evidence type="ECO:0000313" key="4">
    <source>
        <dbReference type="Proteomes" id="UP000481153"/>
    </source>
</evidence>
<comment type="caution">
    <text evidence="3">The sequence shown here is derived from an EMBL/GenBank/DDBJ whole genome shotgun (WGS) entry which is preliminary data.</text>
</comment>
<feature type="region of interest" description="Disordered" evidence="1">
    <location>
        <begin position="1"/>
        <end position="32"/>
    </location>
</feature>
<reference evidence="3 4" key="1">
    <citation type="submission" date="2019-07" db="EMBL/GenBank/DDBJ databases">
        <title>Genomics analysis of Aphanomyces spp. identifies a new class of oomycete effector associated with host adaptation.</title>
        <authorList>
            <person name="Gaulin E."/>
        </authorList>
    </citation>
    <scope>NUCLEOTIDE SEQUENCE [LARGE SCALE GENOMIC DNA]</scope>
    <source>
        <strain evidence="3 4">ATCC 201684</strain>
    </source>
</reference>
<dbReference type="EMBL" id="VJMJ01000339">
    <property type="protein sequence ID" value="KAF0722324.1"/>
    <property type="molecule type" value="Genomic_DNA"/>
</dbReference>
<dbReference type="InterPro" id="IPR011333">
    <property type="entry name" value="SKP1/BTB/POZ_sf"/>
</dbReference>
<dbReference type="GO" id="GO:0051260">
    <property type="term" value="P:protein homooligomerization"/>
    <property type="evidence" value="ECO:0007669"/>
    <property type="project" value="InterPro"/>
</dbReference>
<dbReference type="InterPro" id="IPR003131">
    <property type="entry name" value="T1-type_BTB"/>
</dbReference>
<feature type="domain" description="Potassium channel tetramerisation-type BTB" evidence="2">
    <location>
        <begin position="42"/>
        <end position="102"/>
    </location>
</feature>
<dbReference type="CDD" id="cd18316">
    <property type="entry name" value="BTB_POZ_KCTD-like"/>
    <property type="match status" value="1"/>
</dbReference>
<dbReference type="Pfam" id="PF02214">
    <property type="entry name" value="BTB_2"/>
    <property type="match status" value="1"/>
</dbReference>
<organism evidence="3 4">
    <name type="scientific">Aphanomyces euteiches</name>
    <dbReference type="NCBI Taxonomy" id="100861"/>
    <lineage>
        <taxon>Eukaryota</taxon>
        <taxon>Sar</taxon>
        <taxon>Stramenopiles</taxon>
        <taxon>Oomycota</taxon>
        <taxon>Saprolegniomycetes</taxon>
        <taxon>Saprolegniales</taxon>
        <taxon>Verrucalvaceae</taxon>
        <taxon>Aphanomyces</taxon>
    </lineage>
</organism>
<evidence type="ECO:0000313" key="3">
    <source>
        <dbReference type="EMBL" id="KAF0722324.1"/>
    </source>
</evidence>
<dbReference type="Proteomes" id="UP000481153">
    <property type="component" value="Unassembled WGS sequence"/>
</dbReference>
<keyword evidence="4" id="KW-1185">Reference proteome</keyword>
<dbReference type="VEuPathDB" id="FungiDB:AeMF1_002098"/>